<dbReference type="EMBL" id="JASSZA010000018">
    <property type="protein sequence ID" value="KAK2089667.1"/>
    <property type="molecule type" value="Genomic_DNA"/>
</dbReference>
<name>A0ABQ9TXY8_SAGOE</name>
<keyword evidence="2" id="KW-1185">Reference proteome</keyword>
<evidence type="ECO:0000313" key="2">
    <source>
        <dbReference type="Proteomes" id="UP001266305"/>
    </source>
</evidence>
<sequence length="91" mass="10272">MALERCRCALLLNAGRRSGSESPVVPSEAMRAVGALEATILQLRLESRGAQRLRWNPHNRLGFRVLTEFHFPRTLLAPGVRQVIWRPREAG</sequence>
<comment type="caution">
    <text evidence="1">The sequence shown here is derived from an EMBL/GenBank/DDBJ whole genome shotgun (WGS) entry which is preliminary data.</text>
</comment>
<reference evidence="1 2" key="1">
    <citation type="submission" date="2023-05" db="EMBL/GenBank/DDBJ databases">
        <title>B98-5 Cell Line De Novo Hybrid Assembly: An Optical Mapping Approach.</title>
        <authorList>
            <person name="Kananen K."/>
            <person name="Auerbach J.A."/>
            <person name="Kautto E."/>
            <person name="Blachly J.S."/>
        </authorList>
    </citation>
    <scope>NUCLEOTIDE SEQUENCE [LARGE SCALE GENOMIC DNA]</scope>
    <source>
        <strain evidence="1">B95-8</strain>
        <tissue evidence="1">Cell line</tissue>
    </source>
</reference>
<dbReference type="Proteomes" id="UP001266305">
    <property type="component" value="Unassembled WGS sequence"/>
</dbReference>
<proteinExistence type="predicted"/>
<gene>
    <name evidence="1" type="ORF">P7K49_032333</name>
</gene>
<evidence type="ECO:0000313" key="1">
    <source>
        <dbReference type="EMBL" id="KAK2089667.1"/>
    </source>
</evidence>
<accession>A0ABQ9TXY8</accession>
<protein>
    <submittedName>
        <fullName evidence="1">Uncharacterized protein</fullName>
    </submittedName>
</protein>
<organism evidence="1 2">
    <name type="scientific">Saguinus oedipus</name>
    <name type="common">Cotton-top tamarin</name>
    <name type="synonym">Oedipomidas oedipus</name>
    <dbReference type="NCBI Taxonomy" id="9490"/>
    <lineage>
        <taxon>Eukaryota</taxon>
        <taxon>Metazoa</taxon>
        <taxon>Chordata</taxon>
        <taxon>Craniata</taxon>
        <taxon>Vertebrata</taxon>
        <taxon>Euteleostomi</taxon>
        <taxon>Mammalia</taxon>
        <taxon>Eutheria</taxon>
        <taxon>Euarchontoglires</taxon>
        <taxon>Primates</taxon>
        <taxon>Haplorrhini</taxon>
        <taxon>Platyrrhini</taxon>
        <taxon>Cebidae</taxon>
        <taxon>Callitrichinae</taxon>
        <taxon>Saguinus</taxon>
    </lineage>
</organism>